<reference evidence="4 5" key="1">
    <citation type="submission" date="2017-02" db="EMBL/GenBank/DDBJ databases">
        <title>Genome sequence of Clostridium beijerinckii Br21.</title>
        <authorList>
            <person name="Fonseca B.C."/>
            <person name="Guazzaroni M.E."/>
            <person name="Riano-Pachon D.M."/>
            <person name="Reginatto V."/>
        </authorList>
    </citation>
    <scope>NUCLEOTIDE SEQUENCE [LARGE SCALE GENOMIC DNA]</scope>
    <source>
        <strain evidence="4 5">Br21</strain>
    </source>
</reference>
<dbReference type="PIRSF" id="PIRSF009467">
    <property type="entry name" value="Ureas_acces_UreF"/>
    <property type="match status" value="1"/>
</dbReference>
<dbReference type="Gene3D" id="1.10.4190.10">
    <property type="entry name" value="Urease accessory protein UreF"/>
    <property type="match status" value="1"/>
</dbReference>
<comment type="function">
    <text evidence="3">Required for maturation of urease via the functional incorporation of the urease nickel metallocenter.</text>
</comment>
<keyword evidence="2 3" id="KW-0143">Chaperone</keyword>
<dbReference type="HAMAP" id="MF_01385">
    <property type="entry name" value="UreF"/>
    <property type="match status" value="1"/>
</dbReference>
<comment type="caution">
    <text evidence="4">The sequence shown here is derived from an EMBL/GenBank/DDBJ whole genome shotgun (WGS) entry which is preliminary data.</text>
</comment>
<dbReference type="InterPro" id="IPR038277">
    <property type="entry name" value="UreF_sf"/>
</dbReference>
<dbReference type="Proteomes" id="UP000190959">
    <property type="component" value="Unassembled WGS sequence"/>
</dbReference>
<evidence type="ECO:0000313" key="4">
    <source>
        <dbReference type="EMBL" id="OOP72904.1"/>
    </source>
</evidence>
<dbReference type="PANTHER" id="PTHR33620:SF1">
    <property type="entry name" value="UREASE ACCESSORY PROTEIN F"/>
    <property type="match status" value="1"/>
</dbReference>
<gene>
    <name evidence="3" type="primary">ureF</name>
    <name evidence="4" type="ORF">CBEIBR21_13895</name>
</gene>
<name>A0A1S9N5U0_CLOBE</name>
<organism evidence="4 5">
    <name type="scientific">Clostridium beijerinckii</name>
    <name type="common">Clostridium MP</name>
    <dbReference type="NCBI Taxonomy" id="1520"/>
    <lineage>
        <taxon>Bacteria</taxon>
        <taxon>Bacillati</taxon>
        <taxon>Bacillota</taxon>
        <taxon>Clostridia</taxon>
        <taxon>Eubacteriales</taxon>
        <taxon>Clostridiaceae</taxon>
        <taxon>Clostridium</taxon>
    </lineage>
</organism>
<dbReference type="Pfam" id="PF01730">
    <property type="entry name" value="UreF"/>
    <property type="match status" value="1"/>
</dbReference>
<protein>
    <recommendedName>
        <fullName evidence="3">Urease accessory protein UreF</fullName>
    </recommendedName>
</protein>
<comment type="similarity">
    <text evidence="3">Belongs to the UreF family.</text>
</comment>
<dbReference type="RefSeq" id="WP_008423978.1">
    <property type="nucleotide sequence ID" value="NZ_MWMH01000004.1"/>
</dbReference>
<keyword evidence="3" id="KW-0963">Cytoplasm</keyword>
<comment type="subunit">
    <text evidence="3">UreD, UreF and UreG form a complex that acts as a GTP-hydrolysis-dependent molecular chaperone, activating the urease apoprotein by helping to assemble the nickel containing metallocenter of UreC. The UreE protein probably delivers the nickel.</text>
</comment>
<keyword evidence="1 3" id="KW-0996">Nickel insertion</keyword>
<evidence type="ECO:0000313" key="5">
    <source>
        <dbReference type="Proteomes" id="UP000190959"/>
    </source>
</evidence>
<dbReference type="PANTHER" id="PTHR33620">
    <property type="entry name" value="UREASE ACCESSORY PROTEIN F"/>
    <property type="match status" value="1"/>
</dbReference>
<evidence type="ECO:0000256" key="2">
    <source>
        <dbReference type="ARBA" id="ARBA00023186"/>
    </source>
</evidence>
<dbReference type="GO" id="GO:0005737">
    <property type="term" value="C:cytoplasm"/>
    <property type="evidence" value="ECO:0007669"/>
    <property type="project" value="UniProtKB-SubCell"/>
</dbReference>
<proteinExistence type="inferred from homology"/>
<accession>A0A1S9N5U0</accession>
<evidence type="ECO:0000256" key="3">
    <source>
        <dbReference type="HAMAP-Rule" id="MF_01385"/>
    </source>
</evidence>
<dbReference type="GO" id="GO:0016151">
    <property type="term" value="F:nickel cation binding"/>
    <property type="evidence" value="ECO:0007669"/>
    <property type="project" value="UniProtKB-UniRule"/>
</dbReference>
<sequence>MDSRKTFILLQINDGLFPIGAYSHSYGIETYVQKNIICDAETAFRYIENNIKYNFLYTELLAVKLAFEYAQSNDLEKLSELDEIIIASKTPLEIRNASLKLSSRFIKTLNNITVEYESDIFNKYSSSSTVKNMTQTYAVSYGVFCAAVGIDKGMALEAFLYSQTSACITNCVKLVPLSQTQGQQLLYRSYCIFEEILSQLENLTIEKLCLSTPGFDIRCMQHESLYSRLYMS</sequence>
<evidence type="ECO:0000256" key="1">
    <source>
        <dbReference type="ARBA" id="ARBA00022988"/>
    </source>
</evidence>
<dbReference type="AlphaFoldDB" id="A0A1S9N5U0"/>
<comment type="subcellular location">
    <subcellularLocation>
        <location evidence="3">Cytoplasm</location>
    </subcellularLocation>
</comment>
<dbReference type="InterPro" id="IPR002639">
    <property type="entry name" value="UreF"/>
</dbReference>
<dbReference type="EMBL" id="MWMH01000004">
    <property type="protein sequence ID" value="OOP72904.1"/>
    <property type="molecule type" value="Genomic_DNA"/>
</dbReference>